<dbReference type="InterPro" id="IPR031481">
    <property type="entry name" value="Glyco_tran_10_N"/>
</dbReference>
<dbReference type="OrthoDB" id="427096at2759"/>
<dbReference type="PANTHER" id="PTHR11929">
    <property type="entry name" value="ALPHA- 1,3 -FUCOSYLTRANSFERASE"/>
    <property type="match status" value="1"/>
</dbReference>
<evidence type="ECO:0000259" key="14">
    <source>
        <dbReference type="Pfam" id="PF17039"/>
    </source>
</evidence>
<proteinExistence type="inferred from homology"/>
<comment type="similarity">
    <text evidence="3 12">Belongs to the glycosyltransferase 10 family.</text>
</comment>
<evidence type="ECO:0000256" key="8">
    <source>
        <dbReference type="ARBA" id="ARBA00022989"/>
    </source>
</evidence>
<feature type="domain" description="Fucosyltransferase N-terminal" evidence="14">
    <location>
        <begin position="103"/>
        <end position="212"/>
    </location>
</feature>
<dbReference type="Proteomes" id="UP001152803">
    <property type="component" value="Unassembled WGS sequence"/>
</dbReference>
<evidence type="ECO:0000259" key="13">
    <source>
        <dbReference type="Pfam" id="PF00852"/>
    </source>
</evidence>
<sequence>MLPEHAEHKTSSIPHCTTRAEEKFISGATAASARQQIAQKTFDVFHVDYCAEDLKLHRKHMHELRPCAPAGEIELLPHLTSFLFQWVLILPGKQKTPQKWHRNISVLLWYWPFSKPQTLDGDVCWDRFAVRGCHLSDNRSRFHEADVVVFHHHELKTHRQTLPHHLARRPAQKWLWMSLESPNSNGNLTAYNGVFNWTMTYRRDADVFVPYGELAPKRNGGGGGYVIPKKEAGMVACWVISNYKSRHKRTQVYRSLRKMIPVKVFGRWSRKPLSARELLPTISRCRFYLAFENSLFTNYITEKLWRNSFLAGTVPVVLGPPRRDYEAVAPAHSFIHVDDFNSTESLAGFLQRLASDEEAYAAYFEWRRDYDVRLLVDWRERLCRMCKHYDRLPARKVYHHLDAWNRR</sequence>
<dbReference type="AlphaFoldDB" id="A0A9Q1HVC6"/>
<evidence type="ECO:0000256" key="7">
    <source>
        <dbReference type="ARBA" id="ARBA00022968"/>
    </source>
</evidence>
<gene>
    <name evidence="15" type="ORF">COCON_G00158350</name>
</gene>
<dbReference type="Pfam" id="PF17039">
    <property type="entry name" value="Glyco_tran_10_N"/>
    <property type="match status" value="1"/>
</dbReference>
<evidence type="ECO:0000313" key="15">
    <source>
        <dbReference type="EMBL" id="KAJ8263378.1"/>
    </source>
</evidence>
<comment type="subcellular location">
    <subcellularLocation>
        <location evidence="12">Golgi apparatus</location>
        <location evidence="12">Golgi stack membrane</location>
        <topology evidence="12">Single-pass type II membrane protein</topology>
    </subcellularLocation>
    <subcellularLocation>
        <location evidence="1">Membrane</location>
        <topology evidence="1">Single-pass membrane protein</topology>
    </subcellularLocation>
</comment>
<dbReference type="EC" id="2.4.1.-" evidence="12"/>
<keyword evidence="7" id="KW-0735">Signal-anchor</keyword>
<dbReference type="EMBL" id="JAFJMO010000011">
    <property type="protein sequence ID" value="KAJ8263378.1"/>
    <property type="molecule type" value="Genomic_DNA"/>
</dbReference>
<feature type="domain" description="Fucosyltransferase C-terminal" evidence="13">
    <location>
        <begin position="235"/>
        <end position="404"/>
    </location>
</feature>
<evidence type="ECO:0000256" key="1">
    <source>
        <dbReference type="ARBA" id="ARBA00004167"/>
    </source>
</evidence>
<keyword evidence="12" id="KW-0333">Golgi apparatus</keyword>
<evidence type="ECO:0000256" key="9">
    <source>
        <dbReference type="ARBA" id="ARBA00023136"/>
    </source>
</evidence>
<evidence type="ECO:0000256" key="2">
    <source>
        <dbReference type="ARBA" id="ARBA00004922"/>
    </source>
</evidence>
<keyword evidence="5 12" id="KW-0808">Transferase</keyword>
<protein>
    <recommendedName>
        <fullName evidence="12">Fucosyltransferase</fullName>
        <ecNumber evidence="12">2.4.1.-</ecNumber>
    </recommendedName>
</protein>
<evidence type="ECO:0000256" key="11">
    <source>
        <dbReference type="ARBA" id="ARBA00036481"/>
    </source>
</evidence>
<evidence type="ECO:0000313" key="16">
    <source>
        <dbReference type="Proteomes" id="UP001152803"/>
    </source>
</evidence>
<organism evidence="15 16">
    <name type="scientific">Conger conger</name>
    <name type="common">Conger eel</name>
    <name type="synonym">Muraena conger</name>
    <dbReference type="NCBI Taxonomy" id="82655"/>
    <lineage>
        <taxon>Eukaryota</taxon>
        <taxon>Metazoa</taxon>
        <taxon>Chordata</taxon>
        <taxon>Craniata</taxon>
        <taxon>Vertebrata</taxon>
        <taxon>Euteleostomi</taxon>
        <taxon>Actinopterygii</taxon>
        <taxon>Neopterygii</taxon>
        <taxon>Teleostei</taxon>
        <taxon>Anguilliformes</taxon>
        <taxon>Congridae</taxon>
        <taxon>Conger</taxon>
    </lineage>
</organism>
<dbReference type="Gene3D" id="3.40.50.11660">
    <property type="entry name" value="Glycosyl transferase family 10, C-terminal domain"/>
    <property type="match status" value="1"/>
</dbReference>
<evidence type="ECO:0000256" key="3">
    <source>
        <dbReference type="ARBA" id="ARBA00008919"/>
    </source>
</evidence>
<comment type="catalytic activity">
    <reaction evidence="11">
        <text>an N-acetyl-alpha-neuraminyl-(2-&gt;3)-beta-D-galactosyl-(1-&gt;4)-N-acetyl-beta-D-glucosaminyl derivative + GDP-beta-L-fucose = an alpha-Neu5Ac-(2-&gt;3)-beta-D-Gal-(1-&gt;4)-[alpha-L-Fuc-(1-&gt;3)]-beta-D-GlcNAc derivative + GDP + H(+)</text>
        <dbReference type="Rhea" id="RHEA:56076"/>
        <dbReference type="ChEBI" id="CHEBI:15378"/>
        <dbReference type="ChEBI" id="CHEBI:57273"/>
        <dbReference type="ChEBI" id="CHEBI:58189"/>
        <dbReference type="ChEBI" id="CHEBI:136545"/>
        <dbReference type="ChEBI" id="CHEBI:139509"/>
    </reaction>
    <physiologicalReaction direction="left-to-right" evidence="11">
        <dbReference type="Rhea" id="RHEA:56077"/>
    </physiologicalReaction>
</comment>
<dbReference type="SUPFAM" id="SSF53756">
    <property type="entry name" value="UDP-Glycosyltransferase/glycogen phosphorylase"/>
    <property type="match status" value="1"/>
</dbReference>
<evidence type="ECO:0000256" key="4">
    <source>
        <dbReference type="ARBA" id="ARBA00022676"/>
    </source>
</evidence>
<evidence type="ECO:0000256" key="10">
    <source>
        <dbReference type="ARBA" id="ARBA00023180"/>
    </source>
</evidence>
<evidence type="ECO:0000256" key="5">
    <source>
        <dbReference type="ARBA" id="ARBA00022679"/>
    </source>
</evidence>
<keyword evidence="9" id="KW-0472">Membrane</keyword>
<dbReference type="GO" id="GO:0046920">
    <property type="term" value="F:alpha-(1-&gt;3)-fucosyltransferase activity"/>
    <property type="evidence" value="ECO:0007669"/>
    <property type="project" value="TreeGrafter"/>
</dbReference>
<reference evidence="15" key="1">
    <citation type="journal article" date="2023" name="Science">
        <title>Genome structures resolve the early diversification of teleost fishes.</title>
        <authorList>
            <person name="Parey E."/>
            <person name="Louis A."/>
            <person name="Montfort J."/>
            <person name="Bouchez O."/>
            <person name="Roques C."/>
            <person name="Iampietro C."/>
            <person name="Lluch J."/>
            <person name="Castinel A."/>
            <person name="Donnadieu C."/>
            <person name="Desvignes T."/>
            <person name="Floi Bucao C."/>
            <person name="Jouanno E."/>
            <person name="Wen M."/>
            <person name="Mejri S."/>
            <person name="Dirks R."/>
            <person name="Jansen H."/>
            <person name="Henkel C."/>
            <person name="Chen W.J."/>
            <person name="Zahm M."/>
            <person name="Cabau C."/>
            <person name="Klopp C."/>
            <person name="Thompson A.W."/>
            <person name="Robinson-Rechavi M."/>
            <person name="Braasch I."/>
            <person name="Lecointre G."/>
            <person name="Bobe J."/>
            <person name="Postlethwait J.H."/>
            <person name="Berthelot C."/>
            <person name="Roest Crollius H."/>
            <person name="Guiguen Y."/>
        </authorList>
    </citation>
    <scope>NUCLEOTIDE SEQUENCE</scope>
    <source>
        <strain evidence="15">Concon-B</strain>
    </source>
</reference>
<evidence type="ECO:0000256" key="12">
    <source>
        <dbReference type="RuleBase" id="RU003832"/>
    </source>
</evidence>
<dbReference type="InterPro" id="IPR001503">
    <property type="entry name" value="Glyco_trans_10"/>
</dbReference>
<keyword evidence="16" id="KW-1185">Reference proteome</keyword>
<accession>A0A9Q1HVC6</accession>
<dbReference type="Pfam" id="PF00852">
    <property type="entry name" value="Glyco_transf_10"/>
    <property type="match status" value="1"/>
</dbReference>
<dbReference type="PANTHER" id="PTHR11929:SF12">
    <property type="entry name" value="ALPHA-(1,3)-FUCOSYLTRANSFERASE 7"/>
    <property type="match status" value="1"/>
</dbReference>
<keyword evidence="6 12" id="KW-0812">Transmembrane</keyword>
<keyword evidence="10" id="KW-0325">Glycoprotein</keyword>
<evidence type="ECO:0000256" key="6">
    <source>
        <dbReference type="ARBA" id="ARBA00022692"/>
    </source>
</evidence>
<dbReference type="InterPro" id="IPR055270">
    <property type="entry name" value="Glyco_tran_10_C"/>
</dbReference>
<keyword evidence="4 12" id="KW-0328">Glycosyltransferase</keyword>
<keyword evidence="8" id="KW-1133">Transmembrane helix</keyword>
<dbReference type="InterPro" id="IPR038577">
    <property type="entry name" value="GT10-like_C_sf"/>
</dbReference>
<dbReference type="FunFam" id="3.40.50.11660:FF:000001">
    <property type="entry name" value="alpha-(1,3)-fucosyltransferase 9"/>
    <property type="match status" value="1"/>
</dbReference>
<name>A0A9Q1HVC6_CONCO</name>
<comment type="pathway">
    <text evidence="2">Protein modification; protein glycosylation.</text>
</comment>
<comment type="caution">
    <text evidence="15">The sequence shown here is derived from an EMBL/GenBank/DDBJ whole genome shotgun (WGS) entry which is preliminary data.</text>
</comment>
<dbReference type="GO" id="GO:0032580">
    <property type="term" value="C:Golgi cisterna membrane"/>
    <property type="evidence" value="ECO:0007669"/>
    <property type="project" value="UniProtKB-SubCell"/>
</dbReference>